<evidence type="ECO:0000256" key="3">
    <source>
        <dbReference type="PROSITE-ProRule" id="PRU00235"/>
    </source>
</evidence>
<feature type="repeat" description="RCC1" evidence="3">
    <location>
        <begin position="242"/>
        <end position="296"/>
    </location>
</feature>
<organism evidence="6">
    <name type="scientific">Fonticula alba</name>
    <name type="common">Slime mold</name>
    <dbReference type="NCBI Taxonomy" id="691883"/>
    <lineage>
        <taxon>Eukaryota</taxon>
        <taxon>Rotosphaerida</taxon>
        <taxon>Fonticulaceae</taxon>
        <taxon>Fonticula</taxon>
    </lineage>
</organism>
<feature type="compositionally biased region" description="Low complexity" evidence="4">
    <location>
        <begin position="30"/>
        <end position="42"/>
    </location>
</feature>
<proteinExistence type="predicted"/>
<gene>
    <name evidence="6" type="ORF">H696_00143</name>
</gene>
<dbReference type="PANTHER" id="PTHR45982:SF1">
    <property type="entry name" value="REGULATOR OF CHROMOSOME CONDENSATION"/>
    <property type="match status" value="1"/>
</dbReference>
<evidence type="ECO:0000256" key="1">
    <source>
        <dbReference type="ARBA" id="ARBA00022658"/>
    </source>
</evidence>
<dbReference type="STRING" id="691883.A0A058ZGE0"/>
<dbReference type="GO" id="GO:0005737">
    <property type="term" value="C:cytoplasm"/>
    <property type="evidence" value="ECO:0007669"/>
    <property type="project" value="TreeGrafter"/>
</dbReference>
<dbReference type="InterPro" id="IPR000408">
    <property type="entry name" value="Reg_chr_condens"/>
</dbReference>
<feature type="repeat" description="RCC1" evidence="3">
    <location>
        <begin position="130"/>
        <end position="184"/>
    </location>
</feature>
<feature type="compositionally biased region" description="Basic residues" evidence="4">
    <location>
        <begin position="1"/>
        <end position="17"/>
    </location>
</feature>
<reference evidence="6" key="1">
    <citation type="submission" date="2013-04" db="EMBL/GenBank/DDBJ databases">
        <title>The Genome Sequence of Fonticula alba ATCC 38817.</title>
        <authorList>
            <consortium name="The Broad Institute Genomics Platform"/>
            <person name="Russ C."/>
            <person name="Cuomo C."/>
            <person name="Burger G."/>
            <person name="Gray M.W."/>
            <person name="Holland P.W.H."/>
            <person name="King N."/>
            <person name="Lang F.B.F."/>
            <person name="Roger A.J."/>
            <person name="Ruiz-Trillo I."/>
            <person name="Brown M."/>
            <person name="Walker B."/>
            <person name="Young S."/>
            <person name="Zeng Q."/>
            <person name="Gargeya S."/>
            <person name="Fitzgerald M."/>
            <person name="Haas B."/>
            <person name="Abouelleil A."/>
            <person name="Allen A.W."/>
            <person name="Alvarado L."/>
            <person name="Arachchi H.M."/>
            <person name="Berlin A.M."/>
            <person name="Chapman S.B."/>
            <person name="Gainer-Dewar J."/>
            <person name="Goldberg J."/>
            <person name="Griggs A."/>
            <person name="Gujja S."/>
            <person name="Hansen M."/>
            <person name="Howarth C."/>
            <person name="Imamovic A."/>
            <person name="Ireland A."/>
            <person name="Larimer J."/>
            <person name="McCowan C."/>
            <person name="Murphy C."/>
            <person name="Pearson M."/>
            <person name="Poon T.W."/>
            <person name="Priest M."/>
            <person name="Roberts A."/>
            <person name="Saif S."/>
            <person name="Shea T."/>
            <person name="Sisk P."/>
            <person name="Sykes S."/>
            <person name="Wortman J."/>
            <person name="Nusbaum C."/>
            <person name="Birren B."/>
        </authorList>
    </citation>
    <scope>NUCLEOTIDE SEQUENCE [LARGE SCALE GENOMIC DNA]</scope>
    <source>
        <strain evidence="6">ATCC 38817</strain>
    </source>
</reference>
<evidence type="ECO:0000259" key="5">
    <source>
        <dbReference type="Pfam" id="PF25390"/>
    </source>
</evidence>
<feature type="repeat" description="RCC1" evidence="3">
    <location>
        <begin position="381"/>
        <end position="432"/>
    </location>
</feature>
<dbReference type="AlphaFoldDB" id="A0A058ZGE0"/>
<dbReference type="PRINTS" id="PR00633">
    <property type="entry name" value="RCCNDNSATION"/>
</dbReference>
<feature type="region of interest" description="Disordered" evidence="4">
    <location>
        <begin position="1"/>
        <end position="71"/>
    </location>
</feature>
<evidence type="ECO:0000256" key="2">
    <source>
        <dbReference type="ARBA" id="ARBA00022737"/>
    </source>
</evidence>
<keyword evidence="2" id="KW-0677">Repeat</keyword>
<dbReference type="Proteomes" id="UP000030693">
    <property type="component" value="Unassembled WGS sequence"/>
</dbReference>
<evidence type="ECO:0000313" key="7">
    <source>
        <dbReference type="Proteomes" id="UP000030693"/>
    </source>
</evidence>
<sequence>MPPRTSSRRPVARRGVTKTKDVVAPPSPMATTPARTKRSAPAASPPASPAAGSTDVTMATPASERKRQAVSVAGSAVPNVFPVRPPTTQAVRPALRRRKTSGDLLPVPTLPTPGFLGPKGVLDTTRPAGGITFAMGGNMAGELGLDPDVIQEKMRPAMVGGQVAKVKAVAVAVGGMHTVAISDEGKLYSWGCNDEHALGRAGTEWDPEVVIPHSLDGTPEPDLKFVQAVCTDSASFALTSEGVVYGCGTFRNLEGVLGFQPNEKFRKELKPVDSLVGLTVVSLASGLNHIVALTNDRRVYTLGAGKRQEHIAVSIDPSTETLATIASNENSVPNPLGRLSLSRSRPADSSLIAEPVYLKNRSGAVAIASGGFSSFVICADGNVFGWGLNRSGQLGLGDTENRDTPVHIPSLTEIGVQQIATGNFHTLALDKAGKVFSFGQATGGLLGLGDEVAKAGEDISEPRPVDIDDVAEGETILVDGKTDSHL</sequence>
<dbReference type="GeneID" id="20524868"/>
<evidence type="ECO:0000313" key="6">
    <source>
        <dbReference type="EMBL" id="KCV72552.1"/>
    </source>
</evidence>
<feature type="domain" description="RCC1-like" evidence="5">
    <location>
        <begin position="133"/>
        <end position="471"/>
    </location>
</feature>
<accession>A0A058ZGE0</accession>
<dbReference type="EMBL" id="KB932201">
    <property type="protein sequence ID" value="KCV72552.1"/>
    <property type="molecule type" value="Genomic_DNA"/>
</dbReference>
<dbReference type="PROSITE" id="PS00626">
    <property type="entry name" value="RCC1_2"/>
    <property type="match status" value="2"/>
</dbReference>
<keyword evidence="1" id="KW-0344">Guanine-nucleotide releasing factor</keyword>
<dbReference type="OrthoDB" id="61110at2759"/>
<keyword evidence="7" id="KW-1185">Reference proteome</keyword>
<feature type="repeat" description="RCC1" evidence="3">
    <location>
        <begin position="185"/>
        <end position="241"/>
    </location>
</feature>
<dbReference type="PANTHER" id="PTHR45982">
    <property type="entry name" value="REGULATOR OF CHROMOSOME CONDENSATION"/>
    <property type="match status" value="1"/>
</dbReference>
<dbReference type="RefSeq" id="XP_009492253.1">
    <property type="nucleotide sequence ID" value="XM_009493978.1"/>
</dbReference>
<protein>
    <recommendedName>
        <fullName evidence="5">RCC1-like domain-containing protein</fullName>
    </recommendedName>
</protein>
<dbReference type="InterPro" id="IPR058923">
    <property type="entry name" value="RCC1-like_dom"/>
</dbReference>
<dbReference type="SUPFAM" id="SSF50985">
    <property type="entry name" value="RCC1/BLIP-II"/>
    <property type="match status" value="1"/>
</dbReference>
<dbReference type="GO" id="GO:0005085">
    <property type="term" value="F:guanyl-nucleotide exchange factor activity"/>
    <property type="evidence" value="ECO:0007669"/>
    <property type="project" value="TreeGrafter"/>
</dbReference>
<evidence type="ECO:0000256" key="4">
    <source>
        <dbReference type="SAM" id="MobiDB-lite"/>
    </source>
</evidence>
<name>A0A058ZGE0_FONAL</name>
<dbReference type="PROSITE" id="PS50012">
    <property type="entry name" value="RCC1_3"/>
    <property type="match status" value="5"/>
</dbReference>
<feature type="repeat" description="RCC1" evidence="3">
    <location>
        <begin position="433"/>
        <end position="483"/>
    </location>
</feature>
<dbReference type="Gene3D" id="2.130.10.30">
    <property type="entry name" value="Regulator of chromosome condensation 1/beta-lactamase-inhibitor protein II"/>
    <property type="match status" value="1"/>
</dbReference>
<dbReference type="Pfam" id="PF25390">
    <property type="entry name" value="WD40_RLD"/>
    <property type="match status" value="1"/>
</dbReference>
<dbReference type="eggNOG" id="KOG1426">
    <property type="taxonomic scope" value="Eukaryota"/>
</dbReference>
<dbReference type="OMA" id="RPAKLTY"/>
<dbReference type="InterPro" id="IPR051553">
    <property type="entry name" value="Ran_GTPase-activating"/>
</dbReference>
<dbReference type="InterPro" id="IPR009091">
    <property type="entry name" value="RCC1/BLIP-II"/>
</dbReference>